<dbReference type="PANTHER" id="PTHR34376:SF2">
    <property type="entry name" value="SERINE PROTEASE INHIBITOR, KAZAL-TYPE FAMILY PROTEIN"/>
    <property type="match status" value="1"/>
</dbReference>
<dbReference type="OrthoDB" id="1916993at2759"/>
<dbReference type="EMBL" id="LR746281">
    <property type="protein sequence ID" value="CAA7410943.1"/>
    <property type="molecule type" value="Genomic_DNA"/>
</dbReference>
<dbReference type="PANTHER" id="PTHR34376">
    <property type="entry name" value="SERINE PROTEASE INHIBITOR, KAZAL-TYPE FAMILY PROTEIN"/>
    <property type="match status" value="1"/>
</dbReference>
<dbReference type="PROSITE" id="PS51465">
    <property type="entry name" value="KAZAL_2"/>
    <property type="match status" value="1"/>
</dbReference>
<evidence type="ECO:0000313" key="5">
    <source>
        <dbReference type="EMBL" id="CAA7410943.1"/>
    </source>
</evidence>
<gene>
    <name evidence="4" type="ORF">SI7747_18020120</name>
    <name evidence="5" type="ORF">SI8410_18021621</name>
</gene>
<sequence length="132" mass="13168">MRSPLQGGSSAVLLPLLVFLLVGSLLPGGARSEPPPDDGIRLPSDGGAVCPSLPEPAACPVACFRPDPVCGTDGVTYWCGCADAACAGAPVAKLGFCEVGSSGAGVLPGQALLLVHLLWLIALAFSVVLGLF</sequence>
<feature type="chain" id="PRO_5045020001" description="Kazal-like domain-containing protein" evidence="2">
    <location>
        <begin position="33"/>
        <end position="132"/>
    </location>
</feature>
<proteinExistence type="predicted"/>
<keyword evidence="6" id="KW-1185">Reference proteome</keyword>
<evidence type="ECO:0000259" key="3">
    <source>
        <dbReference type="PROSITE" id="PS51465"/>
    </source>
</evidence>
<evidence type="ECO:0000256" key="2">
    <source>
        <dbReference type="SAM" id="SignalP"/>
    </source>
</evidence>
<dbReference type="InterPro" id="IPR002350">
    <property type="entry name" value="Kazal_dom"/>
</dbReference>
<evidence type="ECO:0000256" key="1">
    <source>
        <dbReference type="SAM" id="Phobius"/>
    </source>
</evidence>
<dbReference type="Gene3D" id="3.30.60.30">
    <property type="match status" value="1"/>
</dbReference>
<dbReference type="Proteomes" id="UP000663760">
    <property type="component" value="Chromosome 18"/>
</dbReference>
<accession>A0A7I8JVN4</accession>
<feature type="transmembrane region" description="Helical" evidence="1">
    <location>
        <begin position="111"/>
        <end position="131"/>
    </location>
</feature>
<keyword evidence="1" id="KW-0472">Membrane</keyword>
<keyword evidence="2" id="KW-0732">Signal</keyword>
<name>A0A7I8JVN4_SPIIN</name>
<feature type="domain" description="Kazal-like" evidence="3">
    <location>
        <begin position="44"/>
        <end position="99"/>
    </location>
</feature>
<keyword evidence="1" id="KW-1133">Transmembrane helix</keyword>
<protein>
    <recommendedName>
        <fullName evidence="3">Kazal-like domain-containing protein</fullName>
    </recommendedName>
</protein>
<evidence type="ECO:0000313" key="6">
    <source>
        <dbReference type="Proteomes" id="UP000663760"/>
    </source>
</evidence>
<evidence type="ECO:0000313" key="4">
    <source>
        <dbReference type="EMBL" id="CAA2634724.1"/>
    </source>
</evidence>
<reference evidence="4" key="1">
    <citation type="submission" date="2019-12" db="EMBL/GenBank/DDBJ databases">
        <authorList>
            <person name="Scholz U."/>
            <person name="Mascher M."/>
            <person name="Fiebig A."/>
        </authorList>
    </citation>
    <scope>NUCLEOTIDE SEQUENCE</scope>
</reference>
<organism evidence="4">
    <name type="scientific">Spirodela intermedia</name>
    <name type="common">Intermediate duckweed</name>
    <dbReference type="NCBI Taxonomy" id="51605"/>
    <lineage>
        <taxon>Eukaryota</taxon>
        <taxon>Viridiplantae</taxon>
        <taxon>Streptophyta</taxon>
        <taxon>Embryophyta</taxon>
        <taxon>Tracheophyta</taxon>
        <taxon>Spermatophyta</taxon>
        <taxon>Magnoliopsida</taxon>
        <taxon>Liliopsida</taxon>
        <taxon>Araceae</taxon>
        <taxon>Lemnoideae</taxon>
        <taxon>Spirodela</taxon>
    </lineage>
</organism>
<dbReference type="EMBL" id="LR743605">
    <property type="protein sequence ID" value="CAA2634724.1"/>
    <property type="molecule type" value="Genomic_DNA"/>
</dbReference>
<keyword evidence="1" id="KW-0812">Transmembrane</keyword>
<dbReference type="AlphaFoldDB" id="A0A7I8JVN4"/>
<feature type="signal peptide" evidence="2">
    <location>
        <begin position="1"/>
        <end position="32"/>
    </location>
</feature>